<dbReference type="PANTHER" id="PTHR13693">
    <property type="entry name" value="CLASS II AMINOTRANSFERASE/8-AMINO-7-OXONONANOATE SYNTHASE"/>
    <property type="match status" value="1"/>
</dbReference>
<dbReference type="Proteomes" id="UP000321057">
    <property type="component" value="Unassembled WGS sequence"/>
</dbReference>
<dbReference type="AlphaFoldDB" id="A0A0D0RQL2"/>
<dbReference type="OrthoDB" id="9807157at2"/>
<dbReference type="GO" id="GO:0030170">
    <property type="term" value="F:pyridoxal phosphate binding"/>
    <property type="evidence" value="ECO:0007669"/>
    <property type="project" value="InterPro"/>
</dbReference>
<evidence type="ECO:0000313" key="6">
    <source>
        <dbReference type="EMBL" id="GEQ06631.1"/>
    </source>
</evidence>
<reference evidence="6 9" key="2">
    <citation type="submission" date="2019-07" db="EMBL/GenBank/DDBJ databases">
        <title>Whole genome shotgun sequence of Staphylococcus gallinarum NBRC 109767.</title>
        <authorList>
            <person name="Hosoyama A."/>
            <person name="Uohara A."/>
            <person name="Ohji S."/>
            <person name="Ichikawa N."/>
        </authorList>
    </citation>
    <scope>NUCLEOTIDE SEQUENCE [LARGE SCALE GENOMIC DNA]</scope>
    <source>
        <strain evidence="6 9">NBRC 109767</strain>
    </source>
</reference>
<dbReference type="Pfam" id="PF00155">
    <property type="entry name" value="Aminotran_1_2"/>
    <property type="match status" value="1"/>
</dbReference>
<dbReference type="GO" id="GO:0008890">
    <property type="term" value="F:glycine C-acetyltransferase activity"/>
    <property type="evidence" value="ECO:0007669"/>
    <property type="project" value="UniProtKB-EC"/>
</dbReference>
<dbReference type="Gene3D" id="3.40.640.10">
    <property type="entry name" value="Type I PLP-dependent aspartate aminotransferase-like (Major domain)"/>
    <property type="match status" value="1"/>
</dbReference>
<dbReference type="SUPFAM" id="SSF53383">
    <property type="entry name" value="PLP-dependent transferases"/>
    <property type="match status" value="1"/>
</dbReference>
<dbReference type="EC" id="2.3.1.29" evidence="7"/>
<evidence type="ECO:0000256" key="3">
    <source>
        <dbReference type="ARBA" id="ARBA00022679"/>
    </source>
</evidence>
<keyword evidence="4" id="KW-0663">Pyridoxal phosphate</keyword>
<evidence type="ECO:0000256" key="1">
    <source>
        <dbReference type="ARBA" id="ARBA00001933"/>
    </source>
</evidence>
<accession>A0A0D0RQL2</accession>
<dbReference type="RefSeq" id="WP_042738285.1">
    <property type="nucleotide sequence ID" value="NZ_BKAX01000007.1"/>
</dbReference>
<reference evidence="7 8" key="1">
    <citation type="submission" date="2018-06" db="EMBL/GenBank/DDBJ databases">
        <authorList>
            <consortium name="Pathogen Informatics"/>
            <person name="Doyle S."/>
        </authorList>
    </citation>
    <scope>NUCLEOTIDE SEQUENCE [LARGE SCALE GENOMIC DNA]</scope>
    <source>
        <strain evidence="7 8">NCTC12195</strain>
    </source>
</reference>
<proteinExistence type="predicted"/>
<dbReference type="Proteomes" id="UP000255277">
    <property type="component" value="Unassembled WGS sequence"/>
</dbReference>
<dbReference type="GO" id="GO:0008710">
    <property type="term" value="F:8-amino-7-oxononanoate synthase activity"/>
    <property type="evidence" value="ECO:0007669"/>
    <property type="project" value="TreeGrafter"/>
</dbReference>
<dbReference type="EMBL" id="UHDK01000003">
    <property type="protein sequence ID" value="SUQ38572.1"/>
    <property type="molecule type" value="Genomic_DNA"/>
</dbReference>
<organism evidence="7 8">
    <name type="scientific">Staphylococcus gallinarum</name>
    <dbReference type="NCBI Taxonomy" id="1293"/>
    <lineage>
        <taxon>Bacteria</taxon>
        <taxon>Bacillati</taxon>
        <taxon>Bacillota</taxon>
        <taxon>Bacilli</taxon>
        <taxon>Bacillales</taxon>
        <taxon>Staphylococcaceae</taxon>
        <taxon>Staphylococcus</taxon>
    </lineage>
</organism>
<dbReference type="PANTHER" id="PTHR13693:SF100">
    <property type="entry name" value="8-AMINO-7-OXONONANOATE SYNTHASE"/>
    <property type="match status" value="1"/>
</dbReference>
<evidence type="ECO:0000256" key="2">
    <source>
        <dbReference type="ARBA" id="ARBA00011738"/>
    </source>
</evidence>
<evidence type="ECO:0000313" key="7">
    <source>
        <dbReference type="EMBL" id="SUQ38572.1"/>
    </source>
</evidence>
<keyword evidence="7" id="KW-0012">Acyltransferase</keyword>
<sequence>MNIQRHLKNLHQSGMYRELKAIESVCGKFIFIDGQRYINFTSNDYLGLGQLAFNVKDFEQFMKKYSLNLSSSRLVSGNSIIYDHLEAEISSWLHFENCLISNSGYDANLTIFNILKDENVLIFSDEKNHASIIDGIKLNGLRKVIYNHLDYDHLESMLGMYAAKDVQKIIVSDSVFSTNGHIIDMDRLVALKNKYDATLLIDASHSLGLNIFKDYQDVDVLTASLSKAWGAHGGVVLCNSDVKELMVNQGRPVIYSSSLPIYNLFFIKKGLHYLSNNYERQANIAYLSNYFNECFKKLLPNQLYSVSPIKHITFDHLDVAEEIYHKLLDNNIFLSYLRYPTVQKPTLRISLSYFHDEEDVDKLFTIINQYYRGE</sequence>
<dbReference type="InterPro" id="IPR004839">
    <property type="entry name" value="Aminotransferase_I/II_large"/>
</dbReference>
<comment type="cofactor">
    <cofactor evidence="1">
        <name>pyridoxal 5'-phosphate</name>
        <dbReference type="ChEBI" id="CHEBI:597326"/>
    </cofactor>
</comment>
<evidence type="ECO:0000313" key="8">
    <source>
        <dbReference type="Proteomes" id="UP000255277"/>
    </source>
</evidence>
<keyword evidence="9" id="KW-1185">Reference proteome</keyword>
<dbReference type="InterPro" id="IPR050087">
    <property type="entry name" value="AON_synthase_class-II"/>
</dbReference>
<name>A0A0D0RQL2_STAGA</name>
<protein>
    <submittedName>
        <fullName evidence="7">8-amino-7-oxononanoate synthase</fullName>
        <ecNumber evidence="7">2.3.1.29</ecNumber>
    </submittedName>
</protein>
<dbReference type="GO" id="GO:0009102">
    <property type="term" value="P:biotin biosynthetic process"/>
    <property type="evidence" value="ECO:0007669"/>
    <property type="project" value="TreeGrafter"/>
</dbReference>
<comment type="subunit">
    <text evidence="2">Homodimer.</text>
</comment>
<evidence type="ECO:0000256" key="4">
    <source>
        <dbReference type="ARBA" id="ARBA00022898"/>
    </source>
</evidence>
<feature type="domain" description="Aminotransferase class I/classII large" evidence="5">
    <location>
        <begin position="37"/>
        <end position="364"/>
    </location>
</feature>
<evidence type="ECO:0000313" key="9">
    <source>
        <dbReference type="Proteomes" id="UP000321057"/>
    </source>
</evidence>
<dbReference type="InterPro" id="IPR015424">
    <property type="entry name" value="PyrdxlP-dep_Trfase"/>
</dbReference>
<gene>
    <name evidence="7" type="ORF">NCTC12195_04948</name>
    <name evidence="6" type="ORF">SGA02_24590</name>
</gene>
<dbReference type="InterPro" id="IPR015422">
    <property type="entry name" value="PyrdxlP-dep_Trfase_small"/>
</dbReference>
<dbReference type="EMBL" id="BKAX01000007">
    <property type="protein sequence ID" value="GEQ06631.1"/>
    <property type="molecule type" value="Genomic_DNA"/>
</dbReference>
<dbReference type="STRING" id="1293.SH09_03685"/>
<keyword evidence="3 7" id="KW-0808">Transferase</keyword>
<evidence type="ECO:0000259" key="5">
    <source>
        <dbReference type="Pfam" id="PF00155"/>
    </source>
</evidence>
<dbReference type="Gene3D" id="3.90.1150.10">
    <property type="entry name" value="Aspartate Aminotransferase, domain 1"/>
    <property type="match status" value="1"/>
</dbReference>
<dbReference type="InterPro" id="IPR015421">
    <property type="entry name" value="PyrdxlP-dep_Trfase_major"/>
</dbReference>